<evidence type="ECO:0000313" key="3">
    <source>
        <dbReference type="EMBL" id="AKF26734.1"/>
    </source>
</evidence>
<evidence type="ECO:0000313" key="4">
    <source>
        <dbReference type="Proteomes" id="UP000034037"/>
    </source>
</evidence>
<dbReference type="PANTHER" id="PTHR31157:SF1">
    <property type="entry name" value="SCP DOMAIN-CONTAINING PROTEIN"/>
    <property type="match status" value="1"/>
</dbReference>
<feature type="chain" id="PRO_5002510141" description="SCP domain-containing protein" evidence="1">
    <location>
        <begin position="28"/>
        <end position="162"/>
    </location>
</feature>
<gene>
    <name evidence="3" type="ORF">YH66_03770</name>
</gene>
<feature type="signal peptide" evidence="1">
    <location>
        <begin position="1"/>
        <end position="27"/>
    </location>
</feature>
<dbReference type="AlphaFoldDB" id="A0A0F6SQS8"/>
<organism evidence="3 4">
    <name type="scientific">[Brevibacterium] flavum</name>
    <dbReference type="NCBI Taxonomy" id="92706"/>
    <lineage>
        <taxon>Bacteria</taxon>
        <taxon>Bacillati</taxon>
        <taxon>Actinomycetota</taxon>
        <taxon>Actinomycetes</taxon>
        <taxon>Mycobacteriales</taxon>
        <taxon>Corynebacteriaceae</taxon>
        <taxon>Corynebacterium</taxon>
    </lineage>
</organism>
<dbReference type="PANTHER" id="PTHR31157">
    <property type="entry name" value="SCP DOMAIN-CONTAINING PROTEIN"/>
    <property type="match status" value="1"/>
</dbReference>
<protein>
    <recommendedName>
        <fullName evidence="2">SCP domain-containing protein</fullName>
    </recommendedName>
</protein>
<dbReference type="HOGENOM" id="CLU_048111_3_2_11"/>
<evidence type="ECO:0000256" key="1">
    <source>
        <dbReference type="SAM" id="SignalP"/>
    </source>
</evidence>
<dbReference type="RefSeq" id="WP_003863630.1">
    <property type="nucleotide sequence ID" value="NZ_CP011309.1"/>
</dbReference>
<dbReference type="SUPFAM" id="SSF55797">
    <property type="entry name" value="PR-1-like"/>
    <property type="match status" value="1"/>
</dbReference>
<name>A0A0F6SQS8_9CORY</name>
<proteinExistence type="predicted"/>
<sequence>MKKAMRAAIGLAVSTAMTFGMAPSAHAFTALSSNIFAPPARNTENANGDVSQVELEVFALVNQHRIAHGVAPLAMNESLNSGSKGWSYTMSRTGNFVHSSGENYGENIYWASNIRPASLIFESWKNSPGHNRNMLDTRYSQIGVGVVYDSSGQTWATTQFYF</sequence>
<feature type="domain" description="SCP" evidence="2">
    <location>
        <begin position="59"/>
        <end position="155"/>
    </location>
</feature>
<dbReference type="Gene3D" id="3.40.33.10">
    <property type="entry name" value="CAP"/>
    <property type="match status" value="1"/>
</dbReference>
<dbReference type="InterPro" id="IPR035940">
    <property type="entry name" value="CAP_sf"/>
</dbReference>
<keyword evidence="1" id="KW-0732">Signal</keyword>
<dbReference type="EMBL" id="CP011309">
    <property type="protein sequence ID" value="AKF26734.1"/>
    <property type="molecule type" value="Genomic_DNA"/>
</dbReference>
<dbReference type="Proteomes" id="UP000034037">
    <property type="component" value="Chromosome"/>
</dbReference>
<accession>A0A0F6SQS8</accession>
<evidence type="ECO:0000259" key="2">
    <source>
        <dbReference type="Pfam" id="PF00188"/>
    </source>
</evidence>
<dbReference type="Pfam" id="PF00188">
    <property type="entry name" value="CAP"/>
    <property type="match status" value="1"/>
</dbReference>
<reference evidence="3 4" key="1">
    <citation type="submission" date="2015-04" db="EMBL/GenBank/DDBJ databases">
        <title>Complete Genome Sequence of Brevibacterium flavum ATCC 15168.</title>
        <authorList>
            <person name="Ahn J."/>
            <person name="Park G."/>
            <person name="Jeon W."/>
            <person name="Jang Y."/>
            <person name="Jang M."/>
            <person name="Lee H."/>
            <person name="Lee H."/>
        </authorList>
    </citation>
    <scope>NUCLEOTIDE SEQUENCE [LARGE SCALE GENOMIC DNA]</scope>
    <source>
        <strain evidence="3 4">ATCC 15168</strain>
    </source>
</reference>
<dbReference type="InterPro" id="IPR014044">
    <property type="entry name" value="CAP_dom"/>
</dbReference>
<dbReference type="CDD" id="cd05379">
    <property type="entry name" value="CAP_bacterial"/>
    <property type="match status" value="1"/>
</dbReference>
<keyword evidence="4" id="KW-1185">Reference proteome</keyword>
<dbReference type="PATRIC" id="fig|92706.3.peg.777"/>